<feature type="modified residue" description="4-aspartylphosphate" evidence="4">
    <location>
        <position position="62"/>
    </location>
</feature>
<dbReference type="Proteomes" id="UP000641152">
    <property type="component" value="Unassembled WGS sequence"/>
</dbReference>
<accession>A0ABR9DAJ9</accession>
<dbReference type="InterPro" id="IPR001789">
    <property type="entry name" value="Sig_transdc_resp-reg_receiver"/>
</dbReference>
<evidence type="ECO:0000256" key="1">
    <source>
        <dbReference type="ARBA" id="ARBA00000085"/>
    </source>
</evidence>
<feature type="domain" description="Histidine kinase" evidence="5">
    <location>
        <begin position="178"/>
        <end position="422"/>
    </location>
</feature>
<evidence type="ECO:0000313" key="7">
    <source>
        <dbReference type="EMBL" id="MBD9360124.1"/>
    </source>
</evidence>
<sequence length="429" mass="47661">MESDKQSTERQATILLVDDESINLSVFGQFLAPYYQVLVATSGRRALQLAGGAPKPDLILLDVMMPDMDGYEVIGQLKADPKTGDIPVIFVTALTSDLEEERGLSLGAVDYLYKPCHLSILLARIKTQLELKKARDWLKNQNAYLETEVQRRHQENQAVHLQLLQSEKLAAIGQLAAGIAHEINNPIGFVNSNLNTLNGYLCDVFCVMDAYNAALAEKSFSEETQQNLCALKQTKQLDYLRGDIPELIAESMEGLSRVRDIIQDLKDFAHADKNDWELADLHKGLDSTLNIINNELKYHCTVHKQYGEIPEIYCLPSQLNQVFMNLLINAAHAIDTKGDIHISTGCAEPNVWVEVRDNGKGIAPENLPRLFEPFFTTKPVGKGTGLGLSVSQNIVRKHGGKIEVTSQLGQGSQFRVWLPIRQPESASAE</sequence>
<evidence type="ECO:0000256" key="3">
    <source>
        <dbReference type="ARBA" id="ARBA00022553"/>
    </source>
</evidence>
<dbReference type="PROSITE" id="PS50109">
    <property type="entry name" value="HIS_KIN"/>
    <property type="match status" value="1"/>
</dbReference>
<dbReference type="InterPro" id="IPR003661">
    <property type="entry name" value="HisK_dim/P_dom"/>
</dbReference>
<dbReference type="Pfam" id="PF02518">
    <property type="entry name" value="HATPase_c"/>
    <property type="match status" value="1"/>
</dbReference>
<dbReference type="Pfam" id="PF00072">
    <property type="entry name" value="Response_reg"/>
    <property type="match status" value="1"/>
</dbReference>
<dbReference type="PANTHER" id="PTHR43065">
    <property type="entry name" value="SENSOR HISTIDINE KINASE"/>
    <property type="match status" value="1"/>
</dbReference>
<dbReference type="EC" id="2.7.13.3" evidence="2"/>
<feature type="domain" description="Response regulatory" evidence="6">
    <location>
        <begin position="13"/>
        <end position="129"/>
    </location>
</feature>
<evidence type="ECO:0000259" key="6">
    <source>
        <dbReference type="PROSITE" id="PS50110"/>
    </source>
</evidence>
<comment type="catalytic activity">
    <reaction evidence="1">
        <text>ATP + protein L-histidine = ADP + protein N-phospho-L-histidine.</text>
        <dbReference type="EC" id="2.7.13.3"/>
    </reaction>
</comment>
<dbReference type="SUPFAM" id="SSF55874">
    <property type="entry name" value="ATPase domain of HSP90 chaperone/DNA topoisomerase II/histidine kinase"/>
    <property type="match status" value="1"/>
</dbReference>
<dbReference type="InterPro" id="IPR004358">
    <property type="entry name" value="Sig_transdc_His_kin-like_C"/>
</dbReference>
<protein>
    <recommendedName>
        <fullName evidence="2">histidine kinase</fullName>
        <ecNumber evidence="2">2.7.13.3</ecNumber>
    </recommendedName>
</protein>
<reference evidence="7 8" key="1">
    <citation type="submission" date="2020-09" db="EMBL/GenBank/DDBJ databases">
        <title>Methylomonas albis sp. nov. and Methylomonas fluvii sp. nov.: Two cold-adapted methanotrophs from the River Elbe and an amended description of Methylovulum psychrotolerans strain Eb1.</title>
        <authorList>
            <person name="Bussmann I.K."/>
            <person name="Klings K.-W."/>
            <person name="Warnstedt J."/>
            <person name="Hoppert M."/>
            <person name="Saborowski A."/>
            <person name="Horn F."/>
            <person name="Liebner S."/>
        </authorList>
    </citation>
    <scope>NUCLEOTIDE SEQUENCE [LARGE SCALE GENOMIC DNA]</scope>
    <source>
        <strain evidence="7 8">EbB</strain>
    </source>
</reference>
<dbReference type="EMBL" id="JACXST010000001">
    <property type="protein sequence ID" value="MBD9360124.1"/>
    <property type="molecule type" value="Genomic_DNA"/>
</dbReference>
<dbReference type="RefSeq" id="WP_192392914.1">
    <property type="nucleotide sequence ID" value="NZ_CAJHIU010000001.1"/>
</dbReference>
<dbReference type="InterPro" id="IPR003594">
    <property type="entry name" value="HATPase_dom"/>
</dbReference>
<dbReference type="InterPro" id="IPR036097">
    <property type="entry name" value="HisK_dim/P_sf"/>
</dbReference>
<dbReference type="Gene3D" id="1.10.287.130">
    <property type="match status" value="1"/>
</dbReference>
<dbReference type="Gene3D" id="3.30.565.10">
    <property type="entry name" value="Histidine kinase-like ATPase, C-terminal domain"/>
    <property type="match status" value="1"/>
</dbReference>
<keyword evidence="3 4" id="KW-0597">Phosphoprotein</keyword>
<dbReference type="CDD" id="cd00082">
    <property type="entry name" value="HisKA"/>
    <property type="match status" value="1"/>
</dbReference>
<dbReference type="InterPro" id="IPR036890">
    <property type="entry name" value="HATPase_C_sf"/>
</dbReference>
<dbReference type="InterPro" id="IPR011006">
    <property type="entry name" value="CheY-like_superfamily"/>
</dbReference>
<evidence type="ECO:0000256" key="4">
    <source>
        <dbReference type="PROSITE-ProRule" id="PRU00169"/>
    </source>
</evidence>
<gene>
    <name evidence="7" type="ORF">EBB_06185</name>
</gene>
<dbReference type="SUPFAM" id="SSF47384">
    <property type="entry name" value="Homodimeric domain of signal transducing histidine kinase"/>
    <property type="match status" value="1"/>
</dbReference>
<comment type="caution">
    <text evidence="7">The sequence shown here is derived from an EMBL/GenBank/DDBJ whole genome shotgun (WGS) entry which is preliminary data.</text>
</comment>
<name>A0ABR9DAJ9_9GAMM</name>
<keyword evidence="8" id="KW-1185">Reference proteome</keyword>
<proteinExistence type="predicted"/>
<dbReference type="SUPFAM" id="SSF52172">
    <property type="entry name" value="CheY-like"/>
    <property type="match status" value="1"/>
</dbReference>
<evidence type="ECO:0000256" key="2">
    <source>
        <dbReference type="ARBA" id="ARBA00012438"/>
    </source>
</evidence>
<dbReference type="PROSITE" id="PS50110">
    <property type="entry name" value="RESPONSE_REGULATORY"/>
    <property type="match status" value="1"/>
</dbReference>
<dbReference type="PANTHER" id="PTHR43065:SF50">
    <property type="entry name" value="HISTIDINE KINASE"/>
    <property type="match status" value="1"/>
</dbReference>
<dbReference type="InterPro" id="IPR005467">
    <property type="entry name" value="His_kinase_dom"/>
</dbReference>
<organism evidence="7 8">
    <name type="scientific">Methylomonas fluvii</name>
    <dbReference type="NCBI Taxonomy" id="1854564"/>
    <lineage>
        <taxon>Bacteria</taxon>
        <taxon>Pseudomonadati</taxon>
        <taxon>Pseudomonadota</taxon>
        <taxon>Gammaproteobacteria</taxon>
        <taxon>Methylococcales</taxon>
        <taxon>Methylococcaceae</taxon>
        <taxon>Methylomonas</taxon>
    </lineage>
</organism>
<dbReference type="Gene3D" id="3.40.50.2300">
    <property type="match status" value="1"/>
</dbReference>
<dbReference type="PRINTS" id="PR00344">
    <property type="entry name" value="BCTRLSENSOR"/>
</dbReference>
<evidence type="ECO:0000259" key="5">
    <source>
        <dbReference type="PROSITE" id="PS50109"/>
    </source>
</evidence>
<dbReference type="SMART" id="SM00387">
    <property type="entry name" value="HATPase_c"/>
    <property type="match status" value="1"/>
</dbReference>
<dbReference type="SMART" id="SM00448">
    <property type="entry name" value="REC"/>
    <property type="match status" value="1"/>
</dbReference>
<evidence type="ECO:0000313" key="8">
    <source>
        <dbReference type="Proteomes" id="UP000641152"/>
    </source>
</evidence>